<dbReference type="Pfam" id="PF13238">
    <property type="entry name" value="AAA_18"/>
    <property type="match status" value="1"/>
</dbReference>
<dbReference type="InterPro" id="IPR029001">
    <property type="entry name" value="ITPase-like_fam"/>
</dbReference>
<name>A0A9X3KTC1_9HYPH</name>
<accession>A0A9X3KTC1</accession>
<comment type="caution">
    <text evidence="3">The sequence shown here is derived from an EMBL/GenBank/DDBJ whole genome shotgun (WGS) entry which is preliminary data.</text>
</comment>
<gene>
    <name evidence="3" type="ORF">O9X88_23800</name>
</gene>
<dbReference type="SUPFAM" id="SSF52972">
    <property type="entry name" value="ITPase-like"/>
    <property type="match status" value="1"/>
</dbReference>
<evidence type="ECO:0000313" key="4">
    <source>
        <dbReference type="Proteomes" id="UP001151018"/>
    </source>
</evidence>
<dbReference type="InterPro" id="IPR027417">
    <property type="entry name" value="P-loop_NTPase"/>
</dbReference>
<dbReference type="GO" id="GO:0009117">
    <property type="term" value="P:nucleotide metabolic process"/>
    <property type="evidence" value="ECO:0007669"/>
    <property type="project" value="UniProtKB-KW"/>
</dbReference>
<dbReference type="GO" id="GO:0047429">
    <property type="term" value="F:nucleoside triphosphate diphosphatase activity"/>
    <property type="evidence" value="ECO:0007669"/>
    <property type="project" value="InterPro"/>
</dbReference>
<evidence type="ECO:0000256" key="2">
    <source>
        <dbReference type="ARBA" id="ARBA00023080"/>
    </source>
</evidence>
<dbReference type="RefSeq" id="WP_269835388.1">
    <property type="nucleotide sequence ID" value="NZ_JAPZLR010000027.1"/>
</dbReference>
<dbReference type="Gene3D" id="3.90.950.10">
    <property type="match status" value="1"/>
</dbReference>
<organism evidence="3 4">
    <name type="scientific">Agrobacterium salinitolerans</name>
    <dbReference type="NCBI Taxonomy" id="1183413"/>
    <lineage>
        <taxon>Bacteria</taxon>
        <taxon>Pseudomonadati</taxon>
        <taxon>Pseudomonadota</taxon>
        <taxon>Alphaproteobacteria</taxon>
        <taxon>Hyphomicrobiales</taxon>
        <taxon>Rhizobiaceae</taxon>
        <taxon>Rhizobium/Agrobacterium group</taxon>
        <taxon>Agrobacterium</taxon>
    </lineage>
</organism>
<protein>
    <submittedName>
        <fullName evidence="3">AAA family ATPase</fullName>
    </submittedName>
</protein>
<dbReference type="AlphaFoldDB" id="A0A9X3KTC1"/>
<proteinExistence type="predicted"/>
<dbReference type="Gene3D" id="3.40.50.300">
    <property type="entry name" value="P-loop containing nucleotide triphosphate hydrolases"/>
    <property type="match status" value="1"/>
</dbReference>
<reference evidence="3" key="1">
    <citation type="submission" date="2022-12" db="EMBL/GenBank/DDBJ databases">
        <title>Draft genome sequences of 22 rhizogenic Agrobacterium biovar 1 strains, the causative agent of hairy root disease.</title>
        <authorList>
            <person name="Kim N."/>
            <person name="Vargas P."/>
            <person name="Rediers H."/>
        </authorList>
    </citation>
    <scope>NUCLEOTIDE SEQUENCE</scope>
    <source>
        <strain evidence="3">ST15.13.006</strain>
    </source>
</reference>
<dbReference type="SUPFAM" id="SSF52540">
    <property type="entry name" value="P-loop containing nucleoside triphosphate hydrolases"/>
    <property type="match status" value="1"/>
</dbReference>
<dbReference type="Pfam" id="PF01725">
    <property type="entry name" value="Ham1p_like"/>
    <property type="match status" value="1"/>
</dbReference>
<dbReference type="InterPro" id="IPR002637">
    <property type="entry name" value="RdgB/HAM1"/>
</dbReference>
<keyword evidence="1" id="KW-0378">Hydrolase</keyword>
<dbReference type="GO" id="GO:0009143">
    <property type="term" value="P:nucleoside triphosphate catabolic process"/>
    <property type="evidence" value="ECO:0007669"/>
    <property type="project" value="InterPro"/>
</dbReference>
<sequence length="536" mass="61763">MLALTFFTSNSTKLAHARYLAEGRPVEVLGFRQRTYHAGYDEPRLQSRDDLLQASYESAVQQARKARILSPRHFFILEDTSVKIAALSPPGEEVPGLDVKYWMREITFGSLDAALRATGDNRKAVVRSDVVLHIPSHYRKLWGVGDYIVFTGEQSGSIVEREQTFNTNVMYPWLDNQTFNKWFQPDGASGPLGSLTIAEANEFDFRKKAFDQLFHFLQERKLLRSPVPQGRLPLQREMNYIICGYTCAGKTTASQYLARAYDYLHVEASDFMHLAYYMRHDVPEHISIGDFAERALIEKPEIAAEAIAKYLQADIESPCVISGFRSMLEIDWLVKNLGECGKQFRIVFTNAAEEIRFSRMVKRERSGDVNDIARFRSRDEQQKRMGLEVIAGSPSTNFWENEGELSTYLEVIKSDVGRAPLEEPDLDRWLSQVSQRRRLKLEEAILIALLTRWTDDEKRPCFTTSEIARIINELLSETSQKHKDNVSRYFNQNFYVYYEVELDPIKGTRRYRLSNTGYGKALSMLRRRAQTPEPAH</sequence>
<evidence type="ECO:0000256" key="1">
    <source>
        <dbReference type="ARBA" id="ARBA00022801"/>
    </source>
</evidence>
<keyword evidence="2" id="KW-0546">Nucleotide metabolism</keyword>
<dbReference type="PANTHER" id="PTHR41930:SF1">
    <property type="entry name" value="DEPHOSPHO-COA KINASE"/>
    <property type="match status" value="1"/>
</dbReference>
<dbReference type="Proteomes" id="UP001151018">
    <property type="component" value="Unassembled WGS sequence"/>
</dbReference>
<dbReference type="PANTHER" id="PTHR41930">
    <property type="entry name" value="UPF0200 PROTEIN MJ1399"/>
    <property type="match status" value="1"/>
</dbReference>
<dbReference type="EMBL" id="JAPZLR010000027">
    <property type="protein sequence ID" value="MCZ7940560.1"/>
    <property type="molecule type" value="Genomic_DNA"/>
</dbReference>
<evidence type="ECO:0000313" key="3">
    <source>
        <dbReference type="EMBL" id="MCZ7940560.1"/>
    </source>
</evidence>